<dbReference type="InterPro" id="IPR014710">
    <property type="entry name" value="RmlC-like_jellyroll"/>
</dbReference>
<reference evidence="5 6" key="1">
    <citation type="journal article" date="2021" name="Elife">
        <title>Chloroplast acquisition without the gene transfer in kleptoplastic sea slugs, Plakobranchus ocellatus.</title>
        <authorList>
            <person name="Maeda T."/>
            <person name="Takahashi S."/>
            <person name="Yoshida T."/>
            <person name="Shimamura S."/>
            <person name="Takaki Y."/>
            <person name="Nagai Y."/>
            <person name="Toyoda A."/>
            <person name="Suzuki Y."/>
            <person name="Arimoto A."/>
            <person name="Ishii H."/>
            <person name="Satoh N."/>
            <person name="Nishiyama T."/>
            <person name="Hasebe M."/>
            <person name="Maruyama T."/>
            <person name="Minagawa J."/>
            <person name="Obokata J."/>
            <person name="Shigenobu S."/>
        </authorList>
    </citation>
    <scope>NUCLEOTIDE SEQUENCE [LARGE SCALE GENOMIC DNA]</scope>
</reference>
<evidence type="ECO:0000256" key="3">
    <source>
        <dbReference type="ARBA" id="ARBA00023149"/>
    </source>
</evidence>
<evidence type="ECO:0000313" key="5">
    <source>
        <dbReference type="EMBL" id="GFO15400.1"/>
    </source>
</evidence>
<gene>
    <name evidence="5" type="ORF">PoB_004190500</name>
</gene>
<dbReference type="GO" id="GO:0005952">
    <property type="term" value="C:cAMP-dependent protein kinase complex"/>
    <property type="evidence" value="ECO:0007669"/>
    <property type="project" value="InterPro"/>
</dbReference>
<dbReference type="Gene3D" id="2.60.120.10">
    <property type="entry name" value="Jelly Rolls"/>
    <property type="match status" value="1"/>
</dbReference>
<evidence type="ECO:0000313" key="6">
    <source>
        <dbReference type="Proteomes" id="UP000735302"/>
    </source>
</evidence>
<dbReference type="GO" id="GO:0005829">
    <property type="term" value="C:cytosol"/>
    <property type="evidence" value="ECO:0007669"/>
    <property type="project" value="TreeGrafter"/>
</dbReference>
<evidence type="ECO:0000256" key="2">
    <source>
        <dbReference type="ARBA" id="ARBA00022566"/>
    </source>
</evidence>
<feature type="region of interest" description="Disordered" evidence="4">
    <location>
        <begin position="38"/>
        <end position="69"/>
    </location>
</feature>
<dbReference type="PANTHER" id="PTHR11635:SF152">
    <property type="entry name" value="CAMP-DEPENDENT PROTEIN KINASE TYPE I REGULATORY SUBUNIT-RELATED"/>
    <property type="match status" value="1"/>
</dbReference>
<evidence type="ECO:0000256" key="4">
    <source>
        <dbReference type="SAM" id="MobiDB-lite"/>
    </source>
</evidence>
<dbReference type="GO" id="GO:0030552">
    <property type="term" value="F:cAMP binding"/>
    <property type="evidence" value="ECO:0007669"/>
    <property type="project" value="UniProtKB-KW"/>
</dbReference>
<keyword evidence="3" id="KW-0114">cAMP</keyword>
<name>A0AAV4B462_9GAST</name>
<evidence type="ECO:0000256" key="1">
    <source>
        <dbReference type="ARBA" id="ARBA00005753"/>
    </source>
</evidence>
<keyword evidence="2" id="KW-0547">Nucleotide-binding</keyword>
<dbReference type="InterPro" id="IPR050503">
    <property type="entry name" value="cAMP-dep_PK_reg_su-like"/>
</dbReference>
<proteinExistence type="inferred from homology"/>
<dbReference type="AlphaFoldDB" id="A0AAV4B462"/>
<comment type="caution">
    <text evidence="5">The sequence shown here is derived from an EMBL/GenBank/DDBJ whole genome shotgun (WGS) entry which is preliminary data.</text>
</comment>
<organism evidence="5 6">
    <name type="scientific">Plakobranchus ocellatus</name>
    <dbReference type="NCBI Taxonomy" id="259542"/>
    <lineage>
        <taxon>Eukaryota</taxon>
        <taxon>Metazoa</taxon>
        <taxon>Spiralia</taxon>
        <taxon>Lophotrochozoa</taxon>
        <taxon>Mollusca</taxon>
        <taxon>Gastropoda</taxon>
        <taxon>Heterobranchia</taxon>
        <taxon>Euthyneura</taxon>
        <taxon>Panpulmonata</taxon>
        <taxon>Sacoglossa</taxon>
        <taxon>Placobranchoidea</taxon>
        <taxon>Plakobranchidae</taxon>
        <taxon>Plakobranchus</taxon>
    </lineage>
</organism>
<keyword evidence="2" id="KW-0116">cAMP-binding</keyword>
<accession>A0AAV4B462</accession>
<keyword evidence="6" id="KW-1185">Reference proteome</keyword>
<dbReference type="Proteomes" id="UP000735302">
    <property type="component" value="Unassembled WGS sequence"/>
</dbReference>
<dbReference type="EMBL" id="BLXT01004610">
    <property type="protein sequence ID" value="GFO15400.1"/>
    <property type="molecule type" value="Genomic_DNA"/>
</dbReference>
<dbReference type="PANTHER" id="PTHR11635">
    <property type="entry name" value="CAMP-DEPENDENT PROTEIN KINASE REGULATORY CHAIN"/>
    <property type="match status" value="1"/>
</dbReference>
<dbReference type="GO" id="GO:0034236">
    <property type="term" value="F:protein kinase A catalytic subunit binding"/>
    <property type="evidence" value="ECO:0007669"/>
    <property type="project" value="TreeGrafter"/>
</dbReference>
<dbReference type="GO" id="GO:0004862">
    <property type="term" value="F:cAMP-dependent protein kinase inhibitor activity"/>
    <property type="evidence" value="ECO:0007669"/>
    <property type="project" value="TreeGrafter"/>
</dbReference>
<sequence length="168" mass="19325">MHKTKHNTLAHIKNTTGTKQSEKYQEWVLGIEYATSTIRTAPPPPSRDRRKSVSAERYDPEDDDDEDYVKVINPKSDDQRKRLNDAIKHILLFRSLDQEQMQEVLDAMFEKAVSRISSYIKITSTFTARVEALDAFCINEKPRSVCVCVCVCGLCLLKQKREAPPKEH</sequence>
<comment type="similarity">
    <text evidence="1">Belongs to the cAMP-dependent kinase regulatory chain family.</text>
</comment>
<protein>
    <submittedName>
        <fullName evidence="5">cAMP-dependent protein kinase type ii regulatory subunit-like</fullName>
    </submittedName>
</protein>